<keyword evidence="1" id="KW-0812">Transmembrane</keyword>
<keyword evidence="1" id="KW-1133">Transmembrane helix</keyword>
<dbReference type="Proteomes" id="UP001497744">
    <property type="component" value="Unassembled WGS sequence"/>
</dbReference>
<keyword evidence="3" id="KW-1185">Reference proteome</keyword>
<reference evidence="2 3" key="1">
    <citation type="submission" date="2021-06" db="EMBL/GenBank/DDBJ databases">
        <title>Genome sequence of Babesia caballi.</title>
        <authorList>
            <person name="Yamagishi J."/>
            <person name="Kidaka T."/>
            <person name="Ochi A."/>
        </authorList>
    </citation>
    <scope>NUCLEOTIDE SEQUENCE [LARGE SCALE GENOMIC DNA]</scope>
    <source>
        <strain evidence="2">USDA-D6B2</strain>
    </source>
</reference>
<dbReference type="AlphaFoldDB" id="A0AAV4LN79"/>
<dbReference type="GeneID" id="94192887"/>
<organism evidence="2 3">
    <name type="scientific">Babesia caballi</name>
    <dbReference type="NCBI Taxonomy" id="5871"/>
    <lineage>
        <taxon>Eukaryota</taxon>
        <taxon>Sar</taxon>
        <taxon>Alveolata</taxon>
        <taxon>Apicomplexa</taxon>
        <taxon>Aconoidasida</taxon>
        <taxon>Piroplasmida</taxon>
        <taxon>Babesiidae</taxon>
        <taxon>Babesia</taxon>
    </lineage>
</organism>
<dbReference type="Pfam" id="PF12785">
    <property type="entry name" value="VESA1_N"/>
    <property type="match status" value="1"/>
</dbReference>
<dbReference type="EMBL" id="BPLF01000001">
    <property type="protein sequence ID" value="GIX61404.1"/>
    <property type="molecule type" value="Genomic_DNA"/>
</dbReference>
<feature type="transmembrane region" description="Helical" evidence="1">
    <location>
        <begin position="277"/>
        <end position="295"/>
    </location>
</feature>
<feature type="transmembrane region" description="Helical" evidence="1">
    <location>
        <begin position="315"/>
        <end position="336"/>
    </location>
</feature>
<name>A0AAV4LN79_BABCB</name>
<dbReference type="RefSeq" id="XP_067713475.1">
    <property type="nucleotide sequence ID" value="XM_067857374.1"/>
</dbReference>
<proteinExistence type="predicted"/>
<feature type="transmembrane region" description="Helical" evidence="1">
    <location>
        <begin position="167"/>
        <end position="186"/>
    </location>
</feature>
<keyword evidence="1" id="KW-0472">Membrane</keyword>
<gene>
    <name evidence="2" type="ORF">BcabD6B2_08390</name>
</gene>
<sequence>MSGSGQKKSLTEPPTNLKEAIDWVLQINGHAEDLAEKVEELLKHDGSEVAVKVLENYRHVSESVIKGLNQNDRCYFAETALTNLSEGLRPFHPQSEANINFDDVEKVKEWALKVDESYLKTLIEALDKGLKTFVDQGSGIGNRSYTNTYNSAASWISLTPSDKTDCAAILLGIMPVVYFGLTYLYWRCSQNGGTGWKNQSLNGSGGQDTLKKYVNALGYTTKLNDKNGGVIVSQIMKNMFSSELKSSDAASNEYPKFLKALQDKAITSIDSLSSTKYPLTSLYLISYYYITNFLYTVETSSPATPSFLGYSGPAILAGGVYGFNLGGVGTFMSALLA</sequence>
<evidence type="ECO:0000313" key="2">
    <source>
        <dbReference type="EMBL" id="GIX61404.1"/>
    </source>
</evidence>
<protein>
    <submittedName>
        <fullName evidence="2">Variant erythrocyte surface antigen-1 family protein</fullName>
    </submittedName>
</protein>
<dbReference type="InterPro" id="IPR024751">
    <property type="entry name" value="VESA1"/>
</dbReference>
<evidence type="ECO:0000313" key="3">
    <source>
        <dbReference type="Proteomes" id="UP001497744"/>
    </source>
</evidence>
<comment type="caution">
    <text evidence="2">The sequence shown here is derived from an EMBL/GenBank/DDBJ whole genome shotgun (WGS) entry which is preliminary data.</text>
</comment>
<accession>A0AAV4LN79</accession>
<evidence type="ECO:0000256" key="1">
    <source>
        <dbReference type="SAM" id="Phobius"/>
    </source>
</evidence>